<comment type="caution">
    <text evidence="8">The sequence shown here is derived from an EMBL/GenBank/DDBJ whole genome shotgun (WGS) entry which is preliminary data.</text>
</comment>
<proteinExistence type="predicted"/>
<evidence type="ECO:0008006" key="10">
    <source>
        <dbReference type="Google" id="ProtNLM"/>
    </source>
</evidence>
<dbReference type="OrthoDB" id="153467at2759"/>
<keyword evidence="5 7" id="KW-0472">Membrane</keyword>
<comment type="subcellular location">
    <subcellularLocation>
        <location evidence="1">Membrane</location>
        <topology evidence="1">Multi-pass membrane protein</topology>
    </subcellularLocation>
</comment>
<dbReference type="EMBL" id="QXGB01001934">
    <property type="protein sequence ID" value="KAE9183577.1"/>
    <property type="molecule type" value="Genomic_DNA"/>
</dbReference>
<dbReference type="Proteomes" id="UP000433483">
    <property type="component" value="Unassembled WGS sequence"/>
</dbReference>
<sequence>MPQVEERTSTTTVTEDEEAEMEHMDEHSSLRQGAQGDDHSPPSSVQTKKPKKLALDASDKATGALRQGSAPRLLSTESVGLISQYAAVGLVYGVLPSTITPFLTYYLNMEGTATTSARALISIPWSFKVFIGVLSDCVPLFGYRRRPYMVLGWSVTVLCLLAMAASPLDGPYFPDPEMRNVKPADYSIEMTQSLNKSAPSSGAKYIVLMMFATLGYLFADVAADAVVVEPSRALD</sequence>
<accession>A0A6A3WJI8</accession>
<gene>
    <name evidence="8" type="ORF">PF005_g22029</name>
</gene>
<evidence type="ECO:0000256" key="7">
    <source>
        <dbReference type="SAM" id="Phobius"/>
    </source>
</evidence>
<evidence type="ECO:0000256" key="5">
    <source>
        <dbReference type="ARBA" id="ARBA00023136"/>
    </source>
</evidence>
<keyword evidence="4 7" id="KW-1133">Transmembrane helix</keyword>
<feature type="transmembrane region" description="Helical" evidence="7">
    <location>
        <begin position="119"/>
        <end position="141"/>
    </location>
</feature>
<keyword evidence="2" id="KW-0813">Transport</keyword>
<protein>
    <recommendedName>
        <fullName evidence="10">Major facilitator superfamily associated domain-containing protein</fullName>
    </recommendedName>
</protein>
<evidence type="ECO:0000256" key="6">
    <source>
        <dbReference type="SAM" id="MobiDB-lite"/>
    </source>
</evidence>
<evidence type="ECO:0000313" key="8">
    <source>
        <dbReference type="EMBL" id="KAE9183577.1"/>
    </source>
</evidence>
<dbReference type="GO" id="GO:0016020">
    <property type="term" value="C:membrane"/>
    <property type="evidence" value="ECO:0007669"/>
    <property type="project" value="UniProtKB-SubCell"/>
</dbReference>
<keyword evidence="9" id="KW-1185">Reference proteome</keyword>
<name>A0A6A3WJI8_9STRA</name>
<dbReference type="PANTHER" id="PTHR31585">
    <property type="entry name" value="FOLATE-BIOPTERIN TRANSPORTER 1, CHLOROPLASTIC"/>
    <property type="match status" value="1"/>
</dbReference>
<evidence type="ECO:0000256" key="1">
    <source>
        <dbReference type="ARBA" id="ARBA00004141"/>
    </source>
</evidence>
<feature type="transmembrane region" description="Helical" evidence="7">
    <location>
        <begin position="205"/>
        <end position="228"/>
    </location>
</feature>
<dbReference type="AlphaFoldDB" id="A0A6A3WJI8"/>
<evidence type="ECO:0000256" key="4">
    <source>
        <dbReference type="ARBA" id="ARBA00022989"/>
    </source>
</evidence>
<reference evidence="8 9" key="1">
    <citation type="submission" date="2018-08" db="EMBL/GenBank/DDBJ databases">
        <title>Genomic investigation of the strawberry pathogen Phytophthora fragariae indicates pathogenicity is determined by transcriptional variation in three key races.</title>
        <authorList>
            <person name="Adams T.M."/>
            <person name="Armitage A.D."/>
            <person name="Sobczyk M.K."/>
            <person name="Bates H.J."/>
            <person name="Dunwell J.M."/>
            <person name="Nellist C.F."/>
            <person name="Harrison R.J."/>
        </authorList>
    </citation>
    <scope>NUCLEOTIDE SEQUENCE [LARGE SCALE GENOMIC DNA]</scope>
    <source>
        <strain evidence="8 9">NOV-27</strain>
    </source>
</reference>
<evidence type="ECO:0000256" key="3">
    <source>
        <dbReference type="ARBA" id="ARBA00022692"/>
    </source>
</evidence>
<organism evidence="8 9">
    <name type="scientific">Phytophthora fragariae</name>
    <dbReference type="NCBI Taxonomy" id="53985"/>
    <lineage>
        <taxon>Eukaryota</taxon>
        <taxon>Sar</taxon>
        <taxon>Stramenopiles</taxon>
        <taxon>Oomycota</taxon>
        <taxon>Peronosporomycetes</taxon>
        <taxon>Peronosporales</taxon>
        <taxon>Peronosporaceae</taxon>
        <taxon>Phytophthora</taxon>
    </lineage>
</organism>
<feature type="region of interest" description="Disordered" evidence="6">
    <location>
        <begin position="1"/>
        <end position="53"/>
    </location>
</feature>
<dbReference type="PANTHER" id="PTHR31585:SF5">
    <property type="entry name" value="RNA-BINDING S4 DOMAIN-CONTAINING PROTEIN"/>
    <property type="match status" value="1"/>
</dbReference>
<feature type="transmembrane region" description="Helical" evidence="7">
    <location>
        <begin position="85"/>
        <end position="107"/>
    </location>
</feature>
<keyword evidence="3 7" id="KW-0812">Transmembrane</keyword>
<feature type="transmembrane region" description="Helical" evidence="7">
    <location>
        <begin position="148"/>
        <end position="168"/>
    </location>
</feature>
<dbReference type="Pfam" id="PF03092">
    <property type="entry name" value="BT1"/>
    <property type="match status" value="1"/>
</dbReference>
<evidence type="ECO:0000313" key="9">
    <source>
        <dbReference type="Proteomes" id="UP000433483"/>
    </source>
</evidence>
<dbReference type="InterPro" id="IPR039309">
    <property type="entry name" value="BT1"/>
</dbReference>
<evidence type="ECO:0000256" key="2">
    <source>
        <dbReference type="ARBA" id="ARBA00022448"/>
    </source>
</evidence>